<dbReference type="NCBIfam" id="TIGR01003">
    <property type="entry name" value="PTS_HPr_family"/>
    <property type="match status" value="1"/>
</dbReference>
<dbReference type="PANTHER" id="PTHR33705">
    <property type="entry name" value="PHOSPHOCARRIER PROTEIN HPR"/>
    <property type="match status" value="1"/>
</dbReference>
<evidence type="ECO:0000256" key="1">
    <source>
        <dbReference type="ARBA" id="ARBA00003681"/>
    </source>
</evidence>
<evidence type="ECO:0000256" key="5">
    <source>
        <dbReference type="ARBA" id="ARBA00022683"/>
    </source>
</evidence>
<dbReference type="EMBL" id="UAPR01000001">
    <property type="protein sequence ID" value="SPT54478.1"/>
    <property type="molecule type" value="Genomic_DNA"/>
</dbReference>
<name>A0A2X0UBG5_9ACTO</name>
<feature type="domain" description="HPr" evidence="6">
    <location>
        <begin position="1"/>
        <end position="88"/>
    </location>
</feature>
<keyword evidence="7" id="KW-0808">Transferase</keyword>
<dbReference type="PANTHER" id="PTHR33705:SF2">
    <property type="entry name" value="PHOSPHOCARRIER PROTEIN NPR"/>
    <property type="match status" value="1"/>
</dbReference>
<dbReference type="GO" id="GO:0005737">
    <property type="term" value="C:cytoplasm"/>
    <property type="evidence" value="ECO:0007669"/>
    <property type="project" value="UniProtKB-SubCell"/>
</dbReference>
<dbReference type="OrthoDB" id="9809047at2"/>
<comment type="function">
    <text evidence="1">General (non sugar-specific) component of the phosphoenolpyruvate-dependent sugar phosphotransferase system (sugar PTS). This major carbohydrate active-transport system catalyzes the phosphorylation of incoming sugar substrates concomitantly with their translocation across the cell membrane. The phosphoryl group from phosphoenolpyruvate (PEP) is transferred to the phosphoryl carrier protein HPr by enzyme I. Phospho-HPr then transfers it to the PTS EIIA domain.</text>
</comment>
<dbReference type="InterPro" id="IPR035895">
    <property type="entry name" value="HPr-like_sf"/>
</dbReference>
<dbReference type="RefSeq" id="WP_111822650.1">
    <property type="nucleotide sequence ID" value="NZ_CAUQLB010000007.1"/>
</dbReference>
<dbReference type="AlphaFoldDB" id="A0A2X0UBG5"/>
<dbReference type="PROSITE" id="PS00369">
    <property type="entry name" value="PTS_HPR_HIS"/>
    <property type="match status" value="1"/>
</dbReference>
<evidence type="ECO:0000256" key="3">
    <source>
        <dbReference type="ARBA" id="ARBA00020422"/>
    </source>
</evidence>
<evidence type="ECO:0000313" key="8">
    <source>
        <dbReference type="Proteomes" id="UP000250192"/>
    </source>
</evidence>
<dbReference type="GO" id="GO:0016740">
    <property type="term" value="F:transferase activity"/>
    <property type="evidence" value="ECO:0007669"/>
    <property type="project" value="UniProtKB-KW"/>
</dbReference>
<keyword evidence="4" id="KW-0963">Cytoplasm</keyword>
<keyword evidence="8" id="KW-1185">Reference proteome</keyword>
<dbReference type="InterPro" id="IPR000032">
    <property type="entry name" value="HPr-like"/>
</dbReference>
<evidence type="ECO:0000259" key="6">
    <source>
        <dbReference type="PROSITE" id="PS51350"/>
    </source>
</evidence>
<protein>
    <recommendedName>
        <fullName evidence="3">Phosphocarrier protein HPr</fullName>
    </recommendedName>
</protein>
<dbReference type="PROSITE" id="PS51350">
    <property type="entry name" value="PTS_HPR_DOM"/>
    <property type="match status" value="1"/>
</dbReference>
<evidence type="ECO:0000256" key="2">
    <source>
        <dbReference type="ARBA" id="ARBA00004496"/>
    </source>
</evidence>
<dbReference type="SUPFAM" id="SSF55594">
    <property type="entry name" value="HPr-like"/>
    <property type="match status" value="1"/>
</dbReference>
<dbReference type="InterPro" id="IPR050399">
    <property type="entry name" value="HPr"/>
</dbReference>
<reference evidence="7 8" key="1">
    <citation type="submission" date="2018-06" db="EMBL/GenBank/DDBJ databases">
        <authorList>
            <consortium name="Pathogen Informatics"/>
            <person name="Doyle S."/>
        </authorList>
    </citation>
    <scope>NUCLEOTIDE SEQUENCE [LARGE SCALE GENOMIC DNA]</scope>
    <source>
        <strain evidence="7 8">NCTC9935</strain>
    </source>
</reference>
<keyword evidence="5" id="KW-0598">Phosphotransferase system</keyword>
<dbReference type="Pfam" id="PF00381">
    <property type="entry name" value="PTS-HPr"/>
    <property type="match status" value="1"/>
</dbReference>
<proteinExistence type="predicted"/>
<dbReference type="Gene3D" id="3.30.1340.10">
    <property type="entry name" value="HPr-like"/>
    <property type="match status" value="1"/>
</dbReference>
<evidence type="ECO:0000313" key="7">
    <source>
        <dbReference type="EMBL" id="SPT54478.1"/>
    </source>
</evidence>
<dbReference type="STRING" id="1660.APY09_04900"/>
<dbReference type="Proteomes" id="UP000250192">
    <property type="component" value="Unassembled WGS sequence"/>
</dbReference>
<dbReference type="CDD" id="cd00367">
    <property type="entry name" value="PTS-HPr_like"/>
    <property type="match status" value="1"/>
</dbReference>
<dbReference type="PRINTS" id="PR00107">
    <property type="entry name" value="PHOSPHOCPHPR"/>
</dbReference>
<comment type="subcellular location">
    <subcellularLocation>
        <location evidence="2">Cytoplasm</location>
    </subcellularLocation>
</comment>
<dbReference type="GeneID" id="93757741"/>
<evidence type="ECO:0000256" key="4">
    <source>
        <dbReference type="ARBA" id="ARBA00022490"/>
    </source>
</evidence>
<accession>A0A2X0UBG5</accession>
<sequence length="88" mass="9111">MISRTVAIGSSVGLHARPASVLAEAVEESDVEVTIAFDGEEADAASLLEIMTLGAKHGDVVTLSTEDDSAGAVLDSLVELLSRDLDQE</sequence>
<gene>
    <name evidence="7" type="primary">ptsH</name>
    <name evidence="7" type="ORF">NCTC9935_00018</name>
</gene>
<organism evidence="7 8">
    <name type="scientific">Schaalia odontolytica</name>
    <dbReference type="NCBI Taxonomy" id="1660"/>
    <lineage>
        <taxon>Bacteria</taxon>
        <taxon>Bacillati</taxon>
        <taxon>Actinomycetota</taxon>
        <taxon>Actinomycetes</taxon>
        <taxon>Actinomycetales</taxon>
        <taxon>Actinomycetaceae</taxon>
        <taxon>Schaalia</taxon>
    </lineage>
</organism>
<dbReference type="GO" id="GO:0009401">
    <property type="term" value="P:phosphoenolpyruvate-dependent sugar phosphotransferase system"/>
    <property type="evidence" value="ECO:0007669"/>
    <property type="project" value="UniProtKB-KW"/>
</dbReference>
<dbReference type="InterPro" id="IPR001020">
    <property type="entry name" value="PTS_HPr_His_P_site"/>
</dbReference>